<accession>A0A0M2NML2</accession>
<dbReference type="PANTHER" id="PTHR37311">
    <property type="entry name" value="2-PHOSPHOSULFOLACTATE PHOSPHATASE-RELATED"/>
    <property type="match status" value="1"/>
</dbReference>
<dbReference type="Pfam" id="PF04029">
    <property type="entry name" value="2-ph_phosp"/>
    <property type="match status" value="1"/>
</dbReference>
<evidence type="ECO:0000256" key="3">
    <source>
        <dbReference type="ARBA" id="ARBA00012953"/>
    </source>
</evidence>
<keyword evidence="5 8" id="KW-0378">Hydrolase</keyword>
<gene>
    <name evidence="8" type="ORF">CHK_0339</name>
</gene>
<evidence type="ECO:0000256" key="5">
    <source>
        <dbReference type="ARBA" id="ARBA00022801"/>
    </source>
</evidence>
<dbReference type="GO" id="GO:0050545">
    <property type="term" value="F:sulfopyruvate decarboxylase activity"/>
    <property type="evidence" value="ECO:0007669"/>
    <property type="project" value="TreeGrafter"/>
</dbReference>
<protein>
    <recommendedName>
        <fullName evidence="4">Probable 2-phosphosulfolactate phosphatase</fullName>
        <ecNumber evidence="3">3.1.3.71</ecNumber>
    </recommendedName>
</protein>
<dbReference type="AlphaFoldDB" id="A0A0M2NML2"/>
<comment type="caution">
    <text evidence="8">The sequence shown here is derived from an EMBL/GenBank/DDBJ whole genome shotgun (WGS) entry which is preliminary data.</text>
</comment>
<sequence>MVDALRASATIITAISNGCDRIVPTGEANEAAAIKKISEGNVLLCGEMAAKKVSGFDLGNSPLEYTQDIVEERIIIFSTTNGTVAIKTLAPAEDVLIGTFINAEAVAKKAISLERDVVMVGAGTKGKFSTDDMMAIGCIIDRMLKIDDEIELDDMGRVALKLYHDANHDILGALEGSTHFEYLRQLKLYDDLEYCTREDMFDVVPVYQEGVIIKG</sequence>
<dbReference type="PANTHER" id="PTHR37311:SF1">
    <property type="entry name" value="2-PHOSPHOSULFOLACTATE PHOSPHATASE-RELATED"/>
    <property type="match status" value="1"/>
</dbReference>
<organism evidence="8 9">
    <name type="scientific">Christensenella hongkongensis</name>
    <dbReference type="NCBI Taxonomy" id="270498"/>
    <lineage>
        <taxon>Bacteria</taxon>
        <taxon>Bacillati</taxon>
        <taxon>Bacillota</taxon>
        <taxon>Clostridia</taxon>
        <taxon>Christensenellales</taxon>
        <taxon>Christensenellaceae</taxon>
        <taxon>Christensenella</taxon>
    </lineage>
</organism>
<comment type="similarity">
    <text evidence="2">Belongs to the ComB family.</text>
</comment>
<evidence type="ECO:0000256" key="6">
    <source>
        <dbReference type="ARBA" id="ARBA00022842"/>
    </source>
</evidence>
<dbReference type="STRING" id="270498.CHK_0339"/>
<name>A0A0M2NML2_9FIRM</name>
<comment type="catalytic activity">
    <reaction evidence="7">
        <text>(2R)-O-phospho-3-sulfolactate + H2O = (2R)-3-sulfolactate + phosphate</text>
        <dbReference type="Rhea" id="RHEA:23416"/>
        <dbReference type="ChEBI" id="CHEBI:15377"/>
        <dbReference type="ChEBI" id="CHEBI:15597"/>
        <dbReference type="ChEBI" id="CHEBI:43474"/>
        <dbReference type="ChEBI" id="CHEBI:58738"/>
        <dbReference type="EC" id="3.1.3.71"/>
    </reaction>
</comment>
<dbReference type="GO" id="GO:0000287">
    <property type="term" value="F:magnesium ion binding"/>
    <property type="evidence" value="ECO:0007669"/>
    <property type="project" value="InterPro"/>
</dbReference>
<reference evidence="8 9" key="1">
    <citation type="submission" date="2015-04" db="EMBL/GenBank/DDBJ databases">
        <title>Draft genome sequence of bacteremic isolate Catabacter hongkongensis type strain HKU16T.</title>
        <authorList>
            <person name="Lau S.K."/>
            <person name="Teng J.L."/>
            <person name="Huang Y."/>
            <person name="Curreem S.O."/>
            <person name="Tsui S.K."/>
            <person name="Woo P.C."/>
        </authorList>
    </citation>
    <scope>NUCLEOTIDE SEQUENCE [LARGE SCALE GENOMIC DNA]</scope>
    <source>
        <strain evidence="8 9">HKU16</strain>
    </source>
</reference>
<dbReference type="SUPFAM" id="SSF142823">
    <property type="entry name" value="ComB-like"/>
    <property type="match status" value="1"/>
</dbReference>
<dbReference type="InterPro" id="IPR005238">
    <property type="entry name" value="ComB-like"/>
</dbReference>
<dbReference type="Gene3D" id="3.90.1560.10">
    <property type="entry name" value="ComB-like"/>
    <property type="match status" value="1"/>
</dbReference>
<dbReference type="GO" id="GO:0050532">
    <property type="term" value="F:2-phosphosulfolactate phosphatase activity"/>
    <property type="evidence" value="ECO:0007669"/>
    <property type="project" value="UniProtKB-EC"/>
</dbReference>
<dbReference type="EMBL" id="LAYJ01000033">
    <property type="protein sequence ID" value="KKI52231.1"/>
    <property type="molecule type" value="Genomic_DNA"/>
</dbReference>
<dbReference type="Proteomes" id="UP000034076">
    <property type="component" value="Unassembled WGS sequence"/>
</dbReference>
<comment type="cofactor">
    <cofactor evidence="1">
        <name>Mg(2+)</name>
        <dbReference type="ChEBI" id="CHEBI:18420"/>
    </cofactor>
</comment>
<proteinExistence type="inferred from homology"/>
<evidence type="ECO:0000313" key="9">
    <source>
        <dbReference type="Proteomes" id="UP000034076"/>
    </source>
</evidence>
<evidence type="ECO:0000256" key="1">
    <source>
        <dbReference type="ARBA" id="ARBA00001946"/>
    </source>
</evidence>
<dbReference type="FunFam" id="3.90.1560.10:FF:000001">
    <property type="entry name" value="Probable 2-phosphosulfolactate phosphatase"/>
    <property type="match status" value="1"/>
</dbReference>
<keyword evidence="9" id="KW-1185">Reference proteome</keyword>
<evidence type="ECO:0000256" key="4">
    <source>
        <dbReference type="ARBA" id="ARBA00021948"/>
    </source>
</evidence>
<dbReference type="InterPro" id="IPR036702">
    <property type="entry name" value="ComB-like_sf"/>
</dbReference>
<evidence type="ECO:0000256" key="2">
    <source>
        <dbReference type="ARBA" id="ARBA00009997"/>
    </source>
</evidence>
<evidence type="ECO:0000313" key="8">
    <source>
        <dbReference type="EMBL" id="KKI52231.1"/>
    </source>
</evidence>
<keyword evidence="6" id="KW-0460">Magnesium</keyword>
<dbReference type="EC" id="3.1.3.71" evidence="3"/>
<evidence type="ECO:0000256" key="7">
    <source>
        <dbReference type="ARBA" id="ARBA00033711"/>
    </source>
</evidence>